<evidence type="ECO:0000313" key="11">
    <source>
        <dbReference type="EMBL" id="RGE39719.1"/>
    </source>
</evidence>
<evidence type="ECO:0000256" key="7">
    <source>
        <dbReference type="RuleBase" id="RU000320"/>
    </source>
</evidence>
<protein>
    <submittedName>
        <fullName evidence="11">Monovalent cation/H+ antiporter subunit D</fullName>
    </submittedName>
</protein>
<evidence type="ECO:0000256" key="3">
    <source>
        <dbReference type="ARBA" id="ARBA00022475"/>
    </source>
</evidence>
<dbReference type="PANTHER" id="PTHR42703:SF1">
    <property type="entry name" value="NA(+)_H(+) ANTIPORTER SUBUNIT D1"/>
    <property type="match status" value="1"/>
</dbReference>
<gene>
    <name evidence="11" type="ORF">DZC30_21405</name>
</gene>
<evidence type="ECO:0000256" key="6">
    <source>
        <dbReference type="ARBA" id="ARBA00023136"/>
    </source>
</evidence>
<feature type="transmembrane region" description="Helical" evidence="9">
    <location>
        <begin position="81"/>
        <end position="108"/>
    </location>
</feature>
<dbReference type="InterPro" id="IPR001750">
    <property type="entry name" value="ND/Mrp_TM"/>
</dbReference>
<feature type="transmembrane region" description="Helical" evidence="9">
    <location>
        <begin position="173"/>
        <end position="195"/>
    </location>
</feature>
<keyword evidence="5 9" id="KW-1133">Transmembrane helix</keyword>
<keyword evidence="4 7" id="KW-0812">Transmembrane</keyword>
<reference evidence="11 12" key="1">
    <citation type="submission" date="2018-08" db="EMBL/GenBank/DDBJ databases">
        <title>Comamonas testosteroni strain SWCO2.</title>
        <authorList>
            <person name="Jiang N."/>
            <person name="Zhang X.Z."/>
        </authorList>
    </citation>
    <scope>NUCLEOTIDE SEQUENCE [LARGE SCALE GENOMIC DNA]</scope>
    <source>
        <strain evidence="11 12">SWCO2</strain>
    </source>
</reference>
<keyword evidence="12" id="KW-1185">Reference proteome</keyword>
<dbReference type="NCBIfam" id="NF009309">
    <property type="entry name" value="PRK12666.1"/>
    <property type="match status" value="1"/>
</dbReference>
<feature type="transmembrane region" description="Helical" evidence="9">
    <location>
        <begin position="403"/>
        <end position="425"/>
    </location>
</feature>
<evidence type="ECO:0000256" key="1">
    <source>
        <dbReference type="ARBA" id="ARBA00004651"/>
    </source>
</evidence>
<dbReference type="EMBL" id="QURR01000046">
    <property type="protein sequence ID" value="RGE39719.1"/>
    <property type="molecule type" value="Genomic_DNA"/>
</dbReference>
<name>A0A373F8E5_COMTE</name>
<feature type="region of interest" description="Disordered" evidence="8">
    <location>
        <begin position="554"/>
        <end position="612"/>
    </location>
</feature>
<organism evidence="11 12">
    <name type="scientific">Comamonas testosteroni</name>
    <name type="common">Pseudomonas testosteroni</name>
    <dbReference type="NCBI Taxonomy" id="285"/>
    <lineage>
        <taxon>Bacteria</taxon>
        <taxon>Pseudomonadati</taxon>
        <taxon>Pseudomonadota</taxon>
        <taxon>Betaproteobacteria</taxon>
        <taxon>Burkholderiales</taxon>
        <taxon>Comamonadaceae</taxon>
        <taxon>Comamonas</taxon>
    </lineage>
</organism>
<dbReference type="InterPro" id="IPR050586">
    <property type="entry name" value="CPA3_Na-H_Antiporter_D"/>
</dbReference>
<feature type="transmembrane region" description="Helical" evidence="9">
    <location>
        <begin position="12"/>
        <end position="31"/>
    </location>
</feature>
<comment type="subcellular location">
    <subcellularLocation>
        <location evidence="1">Cell membrane</location>
        <topology evidence="1">Multi-pass membrane protein</topology>
    </subcellularLocation>
    <subcellularLocation>
        <location evidence="7">Membrane</location>
        <topology evidence="7">Multi-pass membrane protein</topology>
    </subcellularLocation>
</comment>
<feature type="transmembrane region" description="Helical" evidence="9">
    <location>
        <begin position="502"/>
        <end position="520"/>
    </location>
</feature>
<evidence type="ECO:0000313" key="12">
    <source>
        <dbReference type="Proteomes" id="UP000261948"/>
    </source>
</evidence>
<evidence type="ECO:0000256" key="8">
    <source>
        <dbReference type="SAM" id="MobiDB-lite"/>
    </source>
</evidence>
<feature type="compositionally biased region" description="Basic and acidic residues" evidence="8">
    <location>
        <begin position="569"/>
        <end position="578"/>
    </location>
</feature>
<dbReference type="GO" id="GO:0005886">
    <property type="term" value="C:plasma membrane"/>
    <property type="evidence" value="ECO:0007669"/>
    <property type="project" value="UniProtKB-SubCell"/>
</dbReference>
<feature type="domain" description="NADH:quinone oxidoreductase/Mrp antiporter transmembrane" evidence="10">
    <location>
        <begin position="139"/>
        <end position="362"/>
    </location>
</feature>
<feature type="transmembrane region" description="Helical" evidence="9">
    <location>
        <begin position="254"/>
        <end position="272"/>
    </location>
</feature>
<comment type="similarity">
    <text evidence="2">Belongs to the CPA3 antiporters (TC 2.A.63) subunit D family.</text>
</comment>
<proteinExistence type="inferred from homology"/>
<feature type="transmembrane region" description="Helical" evidence="9">
    <location>
        <begin position="128"/>
        <end position="153"/>
    </location>
</feature>
<evidence type="ECO:0000256" key="4">
    <source>
        <dbReference type="ARBA" id="ARBA00022692"/>
    </source>
</evidence>
<dbReference type="Pfam" id="PF00361">
    <property type="entry name" value="Proton_antipo_M"/>
    <property type="match status" value="1"/>
</dbReference>
<dbReference type="AlphaFoldDB" id="A0A373F8E5"/>
<feature type="transmembrane region" description="Helical" evidence="9">
    <location>
        <begin position="284"/>
        <end position="306"/>
    </location>
</feature>
<accession>A0A373F8E5</accession>
<feature type="transmembrane region" description="Helical" evidence="9">
    <location>
        <begin position="312"/>
        <end position="330"/>
    </location>
</feature>
<evidence type="ECO:0000256" key="9">
    <source>
        <dbReference type="SAM" id="Phobius"/>
    </source>
</evidence>
<evidence type="ECO:0000259" key="10">
    <source>
        <dbReference type="Pfam" id="PF00361"/>
    </source>
</evidence>
<dbReference type="PANTHER" id="PTHR42703">
    <property type="entry name" value="NADH DEHYDROGENASE"/>
    <property type="match status" value="1"/>
</dbReference>
<sequence>MKEWTEFLMPHLMLAPIMLPMFTAALMLFMGEERQRLKLGMNLLSTAIGLLTVVMLLGWTNQSGATATMAVYMPGNWPAPFGIALALDRLSALMLLVIYLVAMAALVFSAARGHKAGVHFHPLFQLQLMGLSGAFLTADLFNLFVFFEIMLAASYGLLLHGSGSTRIQAGLHYIAINLVASSLFLIGVSMLYGITGTLNMADLARAIPQVHEADRGLLHAAVGVLGTAFLIKAAMWPLNFWLVPAYSAATAPSAALFAVMTKVGVYVILRLWTLLFSSEAGESALFGSNWLIVGGMVTMAFGAIGMLGSQRLTHLAGFAAILSSGTLLAATGFGQNLLTAGLLYYLPGSTLAVAALFLIADVVDRWRVDDEAGEPYEDNEAPFLNAELLPSEGFNLDEDEELLIGRAVPAAAAFIGLSFLLCTLLISGLPPLSGFVGKFAMLTTLLNPLGLSTSNGIQAGWLGWSMVALLIITGLMALVALTRAGIRHFWANPEQSAPSLSVAEGLPIAALLLCCVVLTVKADAVMRYTLRAANALHSPDVYVSAVIGQSPVPAPAEKKAQEAASPEAAAREAAREMQAEPVPGIAASEEGSEEKASTPGAESTAQKEGAQP</sequence>
<evidence type="ECO:0000256" key="5">
    <source>
        <dbReference type="ARBA" id="ARBA00022989"/>
    </source>
</evidence>
<comment type="caution">
    <text evidence="11">The sequence shown here is derived from an EMBL/GenBank/DDBJ whole genome shotgun (WGS) entry which is preliminary data.</text>
</comment>
<dbReference type="Proteomes" id="UP000261948">
    <property type="component" value="Unassembled WGS sequence"/>
</dbReference>
<dbReference type="OrthoDB" id="9768329at2"/>
<feature type="transmembrane region" description="Helical" evidence="9">
    <location>
        <begin position="342"/>
        <end position="360"/>
    </location>
</feature>
<feature type="transmembrane region" description="Helical" evidence="9">
    <location>
        <begin position="43"/>
        <end position="61"/>
    </location>
</feature>
<keyword evidence="3" id="KW-1003">Cell membrane</keyword>
<evidence type="ECO:0000256" key="2">
    <source>
        <dbReference type="ARBA" id="ARBA00005346"/>
    </source>
</evidence>
<feature type="transmembrane region" description="Helical" evidence="9">
    <location>
        <begin position="461"/>
        <end position="481"/>
    </location>
</feature>
<feature type="transmembrane region" description="Helical" evidence="9">
    <location>
        <begin position="216"/>
        <end position="234"/>
    </location>
</feature>
<keyword evidence="6 9" id="KW-0472">Membrane</keyword>